<protein>
    <submittedName>
        <fullName evidence="2">Uncharacterized protein</fullName>
    </submittedName>
</protein>
<evidence type="ECO:0000313" key="3">
    <source>
        <dbReference type="Proteomes" id="UP000823388"/>
    </source>
</evidence>
<name>A0A8T0WRL2_PANVG</name>
<dbReference type="EMBL" id="CM029038">
    <property type="protein sequence ID" value="KAG2650500.1"/>
    <property type="molecule type" value="Genomic_DNA"/>
</dbReference>
<comment type="caution">
    <text evidence="2">The sequence shown here is derived from an EMBL/GenBank/DDBJ whole genome shotgun (WGS) entry which is preliminary data.</text>
</comment>
<feature type="compositionally biased region" description="Basic residues" evidence="1">
    <location>
        <begin position="259"/>
        <end position="270"/>
    </location>
</feature>
<feature type="compositionally biased region" description="Polar residues" evidence="1">
    <location>
        <begin position="101"/>
        <end position="123"/>
    </location>
</feature>
<feature type="region of interest" description="Disordered" evidence="1">
    <location>
        <begin position="93"/>
        <end position="124"/>
    </location>
</feature>
<feature type="region of interest" description="Disordered" evidence="1">
    <location>
        <begin position="199"/>
        <end position="270"/>
    </location>
</feature>
<dbReference type="Proteomes" id="UP000823388">
    <property type="component" value="Chromosome 1N"/>
</dbReference>
<accession>A0A8T0WRL2</accession>
<dbReference type="AlphaFoldDB" id="A0A8T0WRL2"/>
<feature type="region of interest" description="Disordered" evidence="1">
    <location>
        <begin position="137"/>
        <end position="159"/>
    </location>
</feature>
<evidence type="ECO:0000256" key="1">
    <source>
        <dbReference type="SAM" id="MobiDB-lite"/>
    </source>
</evidence>
<sequence>MHIIRVFTHLQVRKILEKFILKRYTRDAREEVMWDRHDGVRIGAQVSKEQCRMSKLLPKLMRLGRVGSKSDHAYEETNRQLDKITLGIELFPRSADDESSDPTPTANRSVVTSGGADTNSPPSSALLHAGVLLIEPPVSHTKGRGPGKQKKNDVEAPLNGTPLSTYTRANYGDLECSSCAVRGTYYNTICLINPNRSKSAEMRATKKSTKMNDGLPRKRGRPRIVKDLHEGDDLDKDEWPVTQHGSATTNGVGAENNGRRQRAKRVNYQE</sequence>
<organism evidence="2 3">
    <name type="scientific">Panicum virgatum</name>
    <name type="common">Blackwell switchgrass</name>
    <dbReference type="NCBI Taxonomy" id="38727"/>
    <lineage>
        <taxon>Eukaryota</taxon>
        <taxon>Viridiplantae</taxon>
        <taxon>Streptophyta</taxon>
        <taxon>Embryophyta</taxon>
        <taxon>Tracheophyta</taxon>
        <taxon>Spermatophyta</taxon>
        <taxon>Magnoliopsida</taxon>
        <taxon>Liliopsida</taxon>
        <taxon>Poales</taxon>
        <taxon>Poaceae</taxon>
        <taxon>PACMAD clade</taxon>
        <taxon>Panicoideae</taxon>
        <taxon>Panicodae</taxon>
        <taxon>Paniceae</taxon>
        <taxon>Panicinae</taxon>
        <taxon>Panicum</taxon>
        <taxon>Panicum sect. Hiantes</taxon>
    </lineage>
</organism>
<reference evidence="2" key="1">
    <citation type="submission" date="2020-05" db="EMBL/GenBank/DDBJ databases">
        <title>WGS assembly of Panicum virgatum.</title>
        <authorList>
            <person name="Lovell J.T."/>
            <person name="Jenkins J."/>
            <person name="Shu S."/>
            <person name="Juenger T.E."/>
            <person name="Schmutz J."/>
        </authorList>
    </citation>
    <scope>NUCLEOTIDE SEQUENCE</scope>
    <source>
        <strain evidence="2">AP13</strain>
    </source>
</reference>
<proteinExistence type="predicted"/>
<keyword evidence="3" id="KW-1185">Reference proteome</keyword>
<evidence type="ECO:0000313" key="2">
    <source>
        <dbReference type="EMBL" id="KAG2650500.1"/>
    </source>
</evidence>
<gene>
    <name evidence="2" type="ORF">PVAP13_1NG163819</name>
</gene>